<dbReference type="GO" id="GO:0015031">
    <property type="term" value="P:protein transport"/>
    <property type="evidence" value="ECO:0007669"/>
    <property type="project" value="UniProtKB-KW"/>
</dbReference>
<evidence type="ECO:0000256" key="12">
    <source>
        <dbReference type="ARBA" id="ARBA00023006"/>
    </source>
</evidence>
<protein>
    <recommendedName>
        <fullName evidence="6">Autophagy-related protein 27</fullName>
    </recommendedName>
</protein>
<name>A0A443HVW9_BYSSP</name>
<dbReference type="STRING" id="264951.A0A443HVW9"/>
<dbReference type="GO" id="GO:0006914">
    <property type="term" value="P:autophagy"/>
    <property type="evidence" value="ECO:0007669"/>
    <property type="project" value="UniProtKB-KW"/>
</dbReference>
<dbReference type="Gene3D" id="2.70.130.10">
    <property type="entry name" value="Mannose-6-phosphate receptor binding domain"/>
    <property type="match status" value="1"/>
</dbReference>
<evidence type="ECO:0000313" key="23">
    <source>
        <dbReference type="Proteomes" id="UP000283841"/>
    </source>
</evidence>
<evidence type="ECO:0000256" key="8">
    <source>
        <dbReference type="ARBA" id="ARBA00022692"/>
    </source>
</evidence>
<dbReference type="GeneID" id="39602051"/>
<evidence type="ECO:0000259" key="21">
    <source>
        <dbReference type="PROSITE" id="PS51914"/>
    </source>
</evidence>
<keyword evidence="17" id="KW-0968">Cytoplasmic vesicle</keyword>
<evidence type="ECO:0000256" key="17">
    <source>
        <dbReference type="ARBA" id="ARBA00023329"/>
    </source>
</evidence>
<evidence type="ECO:0000256" key="14">
    <source>
        <dbReference type="ARBA" id="ARBA00023128"/>
    </source>
</evidence>
<feature type="transmembrane region" description="Helical" evidence="19">
    <location>
        <begin position="270"/>
        <end position="290"/>
    </location>
</feature>
<evidence type="ECO:0000256" key="9">
    <source>
        <dbReference type="ARBA" id="ARBA00022729"/>
    </source>
</evidence>
<evidence type="ECO:0000256" key="18">
    <source>
        <dbReference type="SAM" id="MobiDB-lite"/>
    </source>
</evidence>
<evidence type="ECO:0000256" key="3">
    <source>
        <dbReference type="ARBA" id="ARBA00004472"/>
    </source>
</evidence>
<feature type="signal peptide" evidence="20">
    <location>
        <begin position="1"/>
        <end position="22"/>
    </location>
</feature>
<feature type="region of interest" description="Disordered" evidence="18">
    <location>
        <begin position="141"/>
        <end position="160"/>
    </location>
</feature>
<evidence type="ECO:0000256" key="4">
    <source>
        <dbReference type="ARBA" id="ARBA00004614"/>
    </source>
</evidence>
<dbReference type="VEuPathDB" id="FungiDB:C8Q69DRAFT_506184"/>
<evidence type="ECO:0000313" key="22">
    <source>
        <dbReference type="EMBL" id="RWQ95976.1"/>
    </source>
</evidence>
<dbReference type="GO" id="GO:0000139">
    <property type="term" value="C:Golgi membrane"/>
    <property type="evidence" value="ECO:0007669"/>
    <property type="project" value="UniProtKB-SubCell"/>
</dbReference>
<evidence type="ECO:0000256" key="5">
    <source>
        <dbReference type="ARBA" id="ARBA00005363"/>
    </source>
</evidence>
<keyword evidence="7" id="KW-0813">Transport</keyword>
<evidence type="ECO:0000256" key="11">
    <source>
        <dbReference type="ARBA" id="ARBA00022989"/>
    </source>
</evidence>
<keyword evidence="13" id="KW-0333">Golgi apparatus</keyword>
<evidence type="ECO:0000256" key="13">
    <source>
        <dbReference type="ARBA" id="ARBA00023034"/>
    </source>
</evidence>
<evidence type="ECO:0000256" key="7">
    <source>
        <dbReference type="ARBA" id="ARBA00022448"/>
    </source>
</evidence>
<comment type="caution">
    <text evidence="22">The sequence shown here is derived from an EMBL/GenBank/DDBJ whole genome shotgun (WGS) entry which is preliminary data.</text>
</comment>
<dbReference type="AlphaFoldDB" id="A0A443HVW9"/>
<proteinExistence type="inferred from homology"/>
<keyword evidence="14" id="KW-0496">Mitochondrion</keyword>
<feature type="region of interest" description="Disordered" evidence="18">
    <location>
        <begin position="174"/>
        <end position="224"/>
    </location>
</feature>
<dbReference type="GO" id="GO:0030659">
    <property type="term" value="C:cytoplasmic vesicle membrane"/>
    <property type="evidence" value="ECO:0007669"/>
    <property type="project" value="UniProtKB-SubCell"/>
</dbReference>
<comment type="subcellular location">
    <subcellularLocation>
        <location evidence="2">Cytoplasmic vesicle membrane</location>
        <topology evidence="2">Single-pass type I membrane protein</topology>
    </subcellularLocation>
    <subcellularLocation>
        <location evidence="4">Golgi apparatus membrane</location>
        <topology evidence="4">Single-pass type I membrane protein</topology>
    </subcellularLocation>
    <subcellularLocation>
        <location evidence="1">Mitochondrion membrane</location>
        <topology evidence="1">Single-pass membrane protein</topology>
    </subcellularLocation>
    <subcellularLocation>
        <location evidence="3">Preautophagosomal structure membrane</location>
        <topology evidence="3">Single-pass type I membrane protein</topology>
    </subcellularLocation>
</comment>
<dbReference type="RefSeq" id="XP_028485621.1">
    <property type="nucleotide sequence ID" value="XM_028632774.1"/>
</dbReference>
<organism evidence="22 23">
    <name type="scientific">Byssochlamys spectabilis</name>
    <name type="common">Paecilomyces variotii</name>
    <dbReference type="NCBI Taxonomy" id="264951"/>
    <lineage>
        <taxon>Eukaryota</taxon>
        <taxon>Fungi</taxon>
        <taxon>Dikarya</taxon>
        <taxon>Ascomycota</taxon>
        <taxon>Pezizomycotina</taxon>
        <taxon>Eurotiomycetes</taxon>
        <taxon>Eurotiomycetidae</taxon>
        <taxon>Eurotiales</taxon>
        <taxon>Thermoascaceae</taxon>
        <taxon>Paecilomyces</taxon>
    </lineage>
</organism>
<keyword evidence="10" id="KW-0653">Protein transport</keyword>
<evidence type="ECO:0000256" key="6">
    <source>
        <dbReference type="ARBA" id="ARBA00013776"/>
    </source>
</evidence>
<keyword evidence="9 20" id="KW-0732">Signal</keyword>
<dbReference type="GO" id="GO:0034045">
    <property type="term" value="C:phagophore assembly site membrane"/>
    <property type="evidence" value="ECO:0007669"/>
    <property type="project" value="UniProtKB-SubCell"/>
</dbReference>
<comment type="similarity">
    <text evidence="5">Belongs to the ATG27 family.</text>
</comment>
<feature type="compositionally biased region" description="Basic and acidic residues" evidence="18">
    <location>
        <begin position="145"/>
        <end position="157"/>
    </location>
</feature>
<keyword evidence="23" id="KW-1185">Reference proteome</keyword>
<keyword evidence="11 19" id="KW-1133">Transmembrane helix</keyword>
<accession>A0A443HVW9</accession>
<evidence type="ECO:0000256" key="15">
    <source>
        <dbReference type="ARBA" id="ARBA00023136"/>
    </source>
</evidence>
<dbReference type="PANTHER" id="PTHR15071:SF13">
    <property type="entry name" value="AUTOPHAGY-RELATED PROTEIN 27"/>
    <property type="match status" value="1"/>
</dbReference>
<keyword evidence="16" id="KW-1015">Disulfide bond</keyword>
<dbReference type="Proteomes" id="UP000283841">
    <property type="component" value="Unassembled WGS sequence"/>
</dbReference>
<evidence type="ECO:0000256" key="19">
    <source>
        <dbReference type="SAM" id="Phobius"/>
    </source>
</evidence>
<keyword evidence="8 19" id="KW-0812">Transmembrane</keyword>
<dbReference type="FunFam" id="2.70.130.10:FF:000035">
    <property type="entry name" value="Autophagy protein Atg27, putative"/>
    <property type="match status" value="1"/>
</dbReference>
<dbReference type="PROSITE" id="PS51914">
    <property type="entry name" value="MRH"/>
    <property type="match status" value="1"/>
</dbReference>
<feature type="chain" id="PRO_5019162024" description="Autophagy-related protein 27" evidence="20">
    <location>
        <begin position="23"/>
        <end position="343"/>
    </location>
</feature>
<dbReference type="GO" id="GO:0031966">
    <property type="term" value="C:mitochondrial membrane"/>
    <property type="evidence" value="ECO:0007669"/>
    <property type="project" value="UniProtKB-SubCell"/>
</dbReference>
<feature type="domain" description="MRH" evidence="21">
    <location>
        <begin position="25"/>
        <end position="256"/>
    </location>
</feature>
<evidence type="ECO:0000256" key="16">
    <source>
        <dbReference type="ARBA" id="ARBA00023157"/>
    </source>
</evidence>
<keyword evidence="12" id="KW-0072">Autophagy</keyword>
<gene>
    <name evidence="22" type="ORF">C8Q69DRAFT_506184</name>
</gene>
<dbReference type="SUPFAM" id="SSF50911">
    <property type="entry name" value="Mannose 6-phosphate receptor domain"/>
    <property type="match status" value="1"/>
</dbReference>
<reference evidence="22 23" key="1">
    <citation type="journal article" date="2018" name="Front. Microbiol.">
        <title>Genomic and genetic insights into a cosmopolitan fungus, Paecilomyces variotii (Eurotiales).</title>
        <authorList>
            <person name="Urquhart A.S."/>
            <person name="Mondo S.J."/>
            <person name="Makela M.R."/>
            <person name="Hane J.K."/>
            <person name="Wiebenga A."/>
            <person name="He G."/>
            <person name="Mihaltcheva S."/>
            <person name="Pangilinan J."/>
            <person name="Lipzen A."/>
            <person name="Barry K."/>
            <person name="de Vries R.P."/>
            <person name="Grigoriev I.V."/>
            <person name="Idnurm A."/>
        </authorList>
    </citation>
    <scope>NUCLEOTIDE SEQUENCE [LARGE SCALE GENOMIC DNA]</scope>
    <source>
        <strain evidence="22 23">CBS 101075</strain>
    </source>
</reference>
<dbReference type="PANTHER" id="PTHR15071">
    <property type="entry name" value="MANNOSE-6-PHOSPHATE RECEPTOR FAMILY MEMBER"/>
    <property type="match status" value="1"/>
</dbReference>
<dbReference type="EMBL" id="RCNU01000004">
    <property type="protein sequence ID" value="RWQ95976.1"/>
    <property type="molecule type" value="Genomic_DNA"/>
</dbReference>
<dbReference type="InterPro" id="IPR018939">
    <property type="entry name" value="Autophagy-rel_prot_27"/>
</dbReference>
<dbReference type="InterPro" id="IPR009011">
    <property type="entry name" value="Man6P_isomerase_rcpt-bd_dom_sf"/>
</dbReference>
<keyword evidence="15 19" id="KW-0472">Membrane</keyword>
<evidence type="ECO:0000256" key="10">
    <source>
        <dbReference type="ARBA" id="ARBA00022927"/>
    </source>
</evidence>
<sequence length="343" mass="38081">MRLHSSSPLVFLASMLPGLTAASGFDCAHIRVDGIEYDLSPLAGVHSLYHVEETEDVVVNTTYVLNICSPLKGAAIRGKAKCGTSKNICGFQETKFLDGSEDFEYAFPIVGLDPMGHGSIDPEITRLKQLDSAQEGLLVKLSGGEYREEPTKPDSKKAASAVIEFKCDPDRTGLEGLKDVKDDDEKQRRRAMKRDGDDDNDKDHGDDGNDEKDGDKDGKDDKDDKSRSLIFKSFGPGDDKSYVLKLDWKTKYACDNQVRDNKGSNSSSHWGFITWLIIIVFLCTAAYLIFGSWLNYNRYGARGWDLLPHGDTIRDIPYIFNDWIKRVINTVQGTGTRGGYSAV</sequence>
<evidence type="ECO:0000256" key="1">
    <source>
        <dbReference type="ARBA" id="ARBA00004304"/>
    </source>
</evidence>
<dbReference type="Pfam" id="PF09451">
    <property type="entry name" value="ATG27"/>
    <property type="match status" value="1"/>
</dbReference>
<evidence type="ECO:0000256" key="20">
    <source>
        <dbReference type="SAM" id="SignalP"/>
    </source>
</evidence>
<dbReference type="InterPro" id="IPR044865">
    <property type="entry name" value="MRH_dom"/>
</dbReference>
<evidence type="ECO:0000256" key="2">
    <source>
        <dbReference type="ARBA" id="ARBA00004358"/>
    </source>
</evidence>